<comment type="caution">
    <text evidence="5">The sequence shown here is derived from an EMBL/GenBank/DDBJ whole genome shotgun (WGS) entry which is preliminary data.</text>
</comment>
<dbReference type="Pfam" id="PF06203">
    <property type="entry name" value="CCT"/>
    <property type="match status" value="1"/>
</dbReference>
<organism evidence="5 6">
    <name type="scientific">Stentor coeruleus</name>
    <dbReference type="NCBI Taxonomy" id="5963"/>
    <lineage>
        <taxon>Eukaryota</taxon>
        <taxon>Sar</taxon>
        <taxon>Alveolata</taxon>
        <taxon>Ciliophora</taxon>
        <taxon>Postciliodesmatophora</taxon>
        <taxon>Heterotrichea</taxon>
        <taxon>Heterotrichida</taxon>
        <taxon>Stentoridae</taxon>
        <taxon>Stentor</taxon>
    </lineage>
</organism>
<evidence type="ECO:0000313" key="6">
    <source>
        <dbReference type="Proteomes" id="UP000187209"/>
    </source>
</evidence>
<dbReference type="OrthoDB" id="289777at2759"/>
<keyword evidence="2" id="KW-0539">Nucleus</keyword>
<evidence type="ECO:0000256" key="2">
    <source>
        <dbReference type="ARBA" id="ARBA00023242"/>
    </source>
</evidence>
<evidence type="ECO:0000259" key="4">
    <source>
        <dbReference type="PROSITE" id="PS51017"/>
    </source>
</evidence>
<dbReference type="GO" id="GO:0005634">
    <property type="term" value="C:nucleus"/>
    <property type="evidence" value="ECO:0007669"/>
    <property type="project" value="UniProtKB-SubCell"/>
</dbReference>
<feature type="compositionally biased region" description="Polar residues" evidence="3">
    <location>
        <begin position="95"/>
        <end position="110"/>
    </location>
</feature>
<feature type="region of interest" description="Disordered" evidence="3">
    <location>
        <begin position="83"/>
        <end position="110"/>
    </location>
</feature>
<accession>A0A1R2BBF3</accession>
<name>A0A1R2BBF3_9CILI</name>
<keyword evidence="6" id="KW-1185">Reference proteome</keyword>
<gene>
    <name evidence="5" type="ORF">SteCoe_27056</name>
</gene>
<dbReference type="EMBL" id="MPUH01000774">
    <property type="protein sequence ID" value="OMJ74108.1"/>
    <property type="molecule type" value="Genomic_DNA"/>
</dbReference>
<dbReference type="PANTHER" id="PTHR31319:SF77">
    <property type="entry name" value="ZINC FINGER PROTEIN CONSTANS-LIKE 4"/>
    <property type="match status" value="1"/>
</dbReference>
<comment type="subcellular location">
    <subcellularLocation>
        <location evidence="1">Nucleus</location>
    </subcellularLocation>
</comment>
<feature type="domain" description="CCT" evidence="4">
    <location>
        <begin position="121"/>
        <end position="163"/>
    </location>
</feature>
<reference evidence="5 6" key="1">
    <citation type="submission" date="2016-11" db="EMBL/GenBank/DDBJ databases">
        <title>The macronuclear genome of Stentor coeruleus: a giant cell with tiny introns.</title>
        <authorList>
            <person name="Slabodnick M."/>
            <person name="Ruby J.G."/>
            <person name="Reiff S.B."/>
            <person name="Swart E.C."/>
            <person name="Gosai S."/>
            <person name="Prabakaran S."/>
            <person name="Witkowska E."/>
            <person name="Larue G.E."/>
            <person name="Fisher S."/>
            <person name="Freeman R.M."/>
            <person name="Gunawardena J."/>
            <person name="Chu W."/>
            <person name="Stover N.A."/>
            <person name="Gregory B.D."/>
            <person name="Nowacki M."/>
            <person name="Derisi J."/>
            <person name="Roy S.W."/>
            <person name="Marshall W.F."/>
            <person name="Sood P."/>
        </authorList>
    </citation>
    <scope>NUCLEOTIDE SEQUENCE [LARGE SCALE GENOMIC DNA]</scope>
    <source>
        <strain evidence="5">WM001</strain>
    </source>
</reference>
<dbReference type="InterPro" id="IPR045281">
    <property type="entry name" value="CONSTANS-like"/>
</dbReference>
<protein>
    <recommendedName>
        <fullName evidence="4">CCT domain-containing protein</fullName>
    </recommendedName>
</protein>
<dbReference type="AlphaFoldDB" id="A0A1R2BBF3"/>
<dbReference type="PROSITE" id="PS51017">
    <property type="entry name" value="CCT"/>
    <property type="match status" value="1"/>
</dbReference>
<proteinExistence type="predicted"/>
<evidence type="ECO:0000313" key="5">
    <source>
        <dbReference type="EMBL" id="OMJ74108.1"/>
    </source>
</evidence>
<evidence type="ECO:0000256" key="1">
    <source>
        <dbReference type="ARBA" id="ARBA00004123"/>
    </source>
</evidence>
<evidence type="ECO:0000256" key="3">
    <source>
        <dbReference type="SAM" id="MobiDB-lite"/>
    </source>
</evidence>
<dbReference type="Proteomes" id="UP000187209">
    <property type="component" value="Unassembled WGS sequence"/>
</dbReference>
<sequence length="174" mass="20604">MFNNNYIQEGFEGYEPAFLPNELPNFLVPGFDNYNTELFPRDFQTFPMLTDFEGMDTTNFMQMFDQAFQNLQEEVKQWMPIPFDPTMPPVEGDEQQTPRTMTKPSFINPNNKIGTISIEERRIKVQKFLEKRKHRNFKKKISYMCRKKVADQRVRVKGRFVSKVQAEALLGDKK</sequence>
<dbReference type="PANTHER" id="PTHR31319">
    <property type="entry name" value="ZINC FINGER PROTEIN CONSTANS-LIKE 4"/>
    <property type="match status" value="1"/>
</dbReference>
<dbReference type="InterPro" id="IPR010402">
    <property type="entry name" value="CCT_domain"/>
</dbReference>